<keyword evidence="2" id="KW-0472">Membrane</keyword>
<keyword evidence="1" id="KW-0175">Coiled coil</keyword>
<keyword evidence="4" id="KW-1185">Reference proteome</keyword>
<protein>
    <submittedName>
        <fullName evidence="3">Uncharacterized protein</fullName>
    </submittedName>
</protein>
<sequence length="329" mass="36602">MEDCERHERDFKEATSPHFLKAISSILTLLEVAVGAGHGELSEPDCKQFKSEIESAQRETLAAEEVASCAVDLIDGSCEKLMVQHGTLSKEQRELQKCIKSTQEQLAEVEAQRRRIKGQIQTAKGSLRHAEQTLRTARAKKGEKQTGRDIGIGLSFVVPCIGIPMAVAFEKERMYRKSEVDIALEDLSQVKASIVMDEEELNKLNRQAPELEKEMEKAADTLSGVKPELLKNKQSRAALANVQSKLKTCYQHMSALHGRVSALKAQAQNMYSLAPLIPFIIQAGAYVQEEVPGTELLLTEAHVHKVLDRLRIILPKLKESDLSDNASYM</sequence>
<feature type="coiled-coil region" evidence="1">
    <location>
        <begin position="92"/>
        <end position="140"/>
    </location>
</feature>
<dbReference type="OrthoDB" id="10260387at2759"/>
<gene>
    <name evidence="3" type="ORF">scyTo_0022060</name>
</gene>
<feature type="transmembrane region" description="Helical" evidence="2">
    <location>
        <begin position="150"/>
        <end position="169"/>
    </location>
</feature>
<dbReference type="AlphaFoldDB" id="A0A401QBC0"/>
<dbReference type="EMBL" id="BFAA01021049">
    <property type="protein sequence ID" value="GCB82688.1"/>
    <property type="molecule type" value="Genomic_DNA"/>
</dbReference>
<keyword evidence="2" id="KW-0812">Transmembrane</keyword>
<name>A0A401QBC0_SCYTO</name>
<evidence type="ECO:0000313" key="4">
    <source>
        <dbReference type="Proteomes" id="UP000288216"/>
    </source>
</evidence>
<evidence type="ECO:0000256" key="1">
    <source>
        <dbReference type="SAM" id="Coils"/>
    </source>
</evidence>
<organism evidence="3 4">
    <name type="scientific">Scyliorhinus torazame</name>
    <name type="common">Cloudy catshark</name>
    <name type="synonym">Catulus torazame</name>
    <dbReference type="NCBI Taxonomy" id="75743"/>
    <lineage>
        <taxon>Eukaryota</taxon>
        <taxon>Metazoa</taxon>
        <taxon>Chordata</taxon>
        <taxon>Craniata</taxon>
        <taxon>Vertebrata</taxon>
        <taxon>Chondrichthyes</taxon>
        <taxon>Elasmobranchii</taxon>
        <taxon>Galeomorphii</taxon>
        <taxon>Galeoidea</taxon>
        <taxon>Carcharhiniformes</taxon>
        <taxon>Scyliorhinidae</taxon>
        <taxon>Scyliorhinus</taxon>
    </lineage>
</organism>
<keyword evidence="2" id="KW-1133">Transmembrane helix</keyword>
<feature type="coiled-coil region" evidence="1">
    <location>
        <begin position="187"/>
        <end position="221"/>
    </location>
</feature>
<reference evidence="3 4" key="1">
    <citation type="journal article" date="2018" name="Nat. Ecol. Evol.">
        <title>Shark genomes provide insights into elasmobranch evolution and the origin of vertebrates.</title>
        <authorList>
            <person name="Hara Y"/>
            <person name="Yamaguchi K"/>
            <person name="Onimaru K"/>
            <person name="Kadota M"/>
            <person name="Koyanagi M"/>
            <person name="Keeley SD"/>
            <person name="Tatsumi K"/>
            <person name="Tanaka K"/>
            <person name="Motone F"/>
            <person name="Kageyama Y"/>
            <person name="Nozu R"/>
            <person name="Adachi N"/>
            <person name="Nishimura O"/>
            <person name="Nakagawa R"/>
            <person name="Tanegashima C"/>
            <person name="Kiyatake I"/>
            <person name="Matsumoto R"/>
            <person name="Murakumo K"/>
            <person name="Nishida K"/>
            <person name="Terakita A"/>
            <person name="Kuratani S"/>
            <person name="Sato K"/>
            <person name="Hyodo S Kuraku.S."/>
        </authorList>
    </citation>
    <scope>NUCLEOTIDE SEQUENCE [LARGE SCALE GENOMIC DNA]</scope>
</reference>
<accession>A0A401QBC0</accession>
<evidence type="ECO:0000313" key="3">
    <source>
        <dbReference type="EMBL" id="GCB82688.1"/>
    </source>
</evidence>
<comment type="caution">
    <text evidence="3">The sequence shown here is derived from an EMBL/GenBank/DDBJ whole genome shotgun (WGS) entry which is preliminary data.</text>
</comment>
<evidence type="ECO:0000256" key="2">
    <source>
        <dbReference type="SAM" id="Phobius"/>
    </source>
</evidence>
<dbReference type="Proteomes" id="UP000288216">
    <property type="component" value="Unassembled WGS sequence"/>
</dbReference>
<proteinExistence type="predicted"/>